<dbReference type="AlphaFoldDB" id="A0A1C2G4A6"/>
<name>A0A1C2G4A6_9GAMM</name>
<reference evidence="1 2" key="1">
    <citation type="submission" date="2018-02" db="EMBL/GenBank/DDBJ databases">
        <title>Insights into the biology of acidophilic members of the Acidiferrobacteraceae family derived from comparative genomic analyses.</title>
        <authorList>
            <person name="Issotta F."/>
            <person name="Thyssen C."/>
            <person name="Mena C."/>
            <person name="Moya A."/>
            <person name="Bellenberg S."/>
            <person name="Sproer C."/>
            <person name="Covarrubias P.C."/>
            <person name="Sand W."/>
            <person name="Quatrini R."/>
            <person name="Vera M."/>
        </authorList>
    </citation>
    <scope>NUCLEOTIDE SEQUENCE [LARGE SCALE GENOMIC DNA]</scope>
    <source>
        <strain evidence="2">m-1</strain>
    </source>
</reference>
<dbReference type="OrthoDB" id="1495109at2"/>
<organism evidence="1 2">
    <name type="scientific">Acidiferrobacter thiooxydans</name>
    <dbReference type="NCBI Taxonomy" id="163359"/>
    <lineage>
        <taxon>Bacteria</taxon>
        <taxon>Pseudomonadati</taxon>
        <taxon>Pseudomonadota</taxon>
        <taxon>Gammaproteobacteria</taxon>
        <taxon>Acidiferrobacterales</taxon>
        <taxon>Acidiferrobacteraceae</taxon>
        <taxon>Acidiferrobacter</taxon>
    </lineage>
</organism>
<dbReference type="EMBL" id="PSYR01000001">
    <property type="protein sequence ID" value="RCN59072.1"/>
    <property type="molecule type" value="Genomic_DNA"/>
</dbReference>
<keyword evidence="2" id="KW-1185">Reference proteome</keyword>
<gene>
    <name evidence="1" type="ORF">C4900_04880</name>
</gene>
<comment type="caution">
    <text evidence="1">The sequence shown here is derived from an EMBL/GenBank/DDBJ whole genome shotgun (WGS) entry which is preliminary data.</text>
</comment>
<evidence type="ECO:0000313" key="1">
    <source>
        <dbReference type="EMBL" id="RCN59072.1"/>
    </source>
</evidence>
<sequence>MKQIAEAVIDENGQIHLIEPLHVTGAHRALVTVLDEPPAAWDETLAAAGQSLAQDWLRPEEDKAWAHLQ</sequence>
<protein>
    <submittedName>
        <fullName evidence="1">Uncharacterized protein</fullName>
    </submittedName>
</protein>
<accession>A0A1C2G4A6</accession>
<dbReference type="Proteomes" id="UP000253250">
    <property type="component" value="Unassembled WGS sequence"/>
</dbReference>
<evidence type="ECO:0000313" key="2">
    <source>
        <dbReference type="Proteomes" id="UP000253250"/>
    </source>
</evidence>
<dbReference type="RefSeq" id="WP_065968861.1">
    <property type="nucleotide sequence ID" value="NZ_CP080624.1"/>
</dbReference>
<proteinExistence type="predicted"/>